<keyword evidence="1" id="KW-0677">Repeat</keyword>
<dbReference type="OrthoDB" id="437960at2759"/>
<dbReference type="AlphaFoldDB" id="A0A1R2AUH4"/>
<proteinExistence type="predicted"/>
<dbReference type="SUPFAM" id="SSF82185">
    <property type="entry name" value="Histone H3 K4-specific methyltransferase SET7/9 N-terminal domain"/>
    <property type="match status" value="2"/>
</dbReference>
<evidence type="ECO:0008006" key="4">
    <source>
        <dbReference type="Google" id="ProtNLM"/>
    </source>
</evidence>
<accession>A0A1R2AUH4</accession>
<dbReference type="SMART" id="SM00698">
    <property type="entry name" value="MORN"/>
    <property type="match status" value="8"/>
</dbReference>
<evidence type="ECO:0000313" key="3">
    <source>
        <dbReference type="Proteomes" id="UP000187209"/>
    </source>
</evidence>
<dbReference type="Pfam" id="PF02493">
    <property type="entry name" value="MORN"/>
    <property type="match status" value="7"/>
</dbReference>
<dbReference type="Proteomes" id="UP000187209">
    <property type="component" value="Unassembled WGS sequence"/>
</dbReference>
<name>A0A1R2AUH4_9CILI</name>
<evidence type="ECO:0000256" key="1">
    <source>
        <dbReference type="ARBA" id="ARBA00022737"/>
    </source>
</evidence>
<dbReference type="Gene3D" id="2.20.110.10">
    <property type="entry name" value="Histone H3 K4-specific methyltransferase SET7/9 N-terminal domain"/>
    <property type="match status" value="3"/>
</dbReference>
<dbReference type="PANTHER" id="PTHR43215:SF14">
    <property type="entry name" value="RADIAL SPOKE HEAD 1 HOMOLOG"/>
    <property type="match status" value="1"/>
</dbReference>
<dbReference type="PANTHER" id="PTHR43215">
    <property type="entry name" value="RADIAL SPOKE HEAD 1 HOMOLOG"/>
    <property type="match status" value="1"/>
</dbReference>
<dbReference type="InterPro" id="IPR003409">
    <property type="entry name" value="MORN"/>
</dbReference>
<protein>
    <recommendedName>
        <fullName evidence="4">MORN repeat protein</fullName>
    </recommendedName>
</protein>
<reference evidence="2 3" key="1">
    <citation type="submission" date="2016-11" db="EMBL/GenBank/DDBJ databases">
        <title>The macronuclear genome of Stentor coeruleus: a giant cell with tiny introns.</title>
        <authorList>
            <person name="Slabodnick M."/>
            <person name="Ruby J.G."/>
            <person name="Reiff S.B."/>
            <person name="Swart E.C."/>
            <person name="Gosai S."/>
            <person name="Prabakaran S."/>
            <person name="Witkowska E."/>
            <person name="Larue G.E."/>
            <person name="Fisher S."/>
            <person name="Freeman R.M."/>
            <person name="Gunawardena J."/>
            <person name="Chu W."/>
            <person name="Stover N.A."/>
            <person name="Gregory B.D."/>
            <person name="Nowacki M."/>
            <person name="Derisi J."/>
            <person name="Roy S.W."/>
            <person name="Marshall W.F."/>
            <person name="Sood P."/>
        </authorList>
    </citation>
    <scope>NUCLEOTIDE SEQUENCE [LARGE SCALE GENOMIC DNA]</scope>
    <source>
        <strain evidence="2">WM001</strain>
    </source>
</reference>
<sequence>MGNYCSCIFDNGQDGRIQEIEDVKRERVKIQADPLDIEPMSVYIYSLNTQTIMPSDTSLKSSIRKLIATKYLKAVKIFQGFAVKHSILYGPPPTCEQVLEIERVLPQITLTALKNSENVMLMPTVKIRHGGYYEGQWNVYTEQPEGFGIMVYEDDTKYVGSFKNGIRDGYGRMIKADGVFYEGSFKNDIFTGKGILLKPYKEFPLNKIVGRDFFTTEWETTVLEKYAKAVKSGLFYGNCYSGRYGEDNQEAQKNTESTWQGYVLYSGNYFKGLKHGKGMMCFNDGSIYNGEFVENMMDGNGVFEWADGKKYIGNWKASRLHGEGIYTWPDGREYKGCYANGYRDGYGMFKWPDGKNYVGEWLNGNMHGVGTLTIIDKNGKKCFIKAIWEDGKKKKLIN</sequence>
<gene>
    <name evidence="2" type="ORF">SteCoe_34442</name>
</gene>
<evidence type="ECO:0000313" key="2">
    <source>
        <dbReference type="EMBL" id="OMJ68179.1"/>
    </source>
</evidence>
<dbReference type="EMBL" id="MPUH01001371">
    <property type="protein sequence ID" value="OMJ68179.1"/>
    <property type="molecule type" value="Genomic_DNA"/>
</dbReference>
<organism evidence="2 3">
    <name type="scientific">Stentor coeruleus</name>
    <dbReference type="NCBI Taxonomy" id="5963"/>
    <lineage>
        <taxon>Eukaryota</taxon>
        <taxon>Sar</taxon>
        <taxon>Alveolata</taxon>
        <taxon>Ciliophora</taxon>
        <taxon>Postciliodesmatophora</taxon>
        <taxon>Heterotrichea</taxon>
        <taxon>Heterotrichida</taxon>
        <taxon>Stentoridae</taxon>
        <taxon>Stentor</taxon>
    </lineage>
</organism>
<comment type="caution">
    <text evidence="2">The sequence shown here is derived from an EMBL/GenBank/DDBJ whole genome shotgun (WGS) entry which is preliminary data.</text>
</comment>
<keyword evidence="3" id="KW-1185">Reference proteome</keyword>